<evidence type="ECO:0008006" key="3">
    <source>
        <dbReference type="Google" id="ProtNLM"/>
    </source>
</evidence>
<proteinExistence type="predicted"/>
<organism evidence="1 2">
    <name type="scientific">Azospirillum cavernae</name>
    <dbReference type="NCBI Taxonomy" id="2320860"/>
    <lineage>
        <taxon>Bacteria</taxon>
        <taxon>Pseudomonadati</taxon>
        <taxon>Pseudomonadota</taxon>
        <taxon>Alphaproteobacteria</taxon>
        <taxon>Rhodospirillales</taxon>
        <taxon>Azospirillaceae</taxon>
        <taxon>Azospirillum</taxon>
    </lineage>
</organism>
<dbReference type="EMBL" id="QYUL01000003">
    <property type="protein sequence ID" value="RJF79405.1"/>
    <property type="molecule type" value="Genomic_DNA"/>
</dbReference>
<gene>
    <name evidence="1" type="ORF">D3877_21765</name>
</gene>
<reference evidence="1 2" key="1">
    <citation type="submission" date="2018-09" db="EMBL/GenBank/DDBJ databases">
        <authorList>
            <person name="Zhu H."/>
        </authorList>
    </citation>
    <scope>NUCLEOTIDE SEQUENCE [LARGE SCALE GENOMIC DNA]</scope>
    <source>
        <strain evidence="1 2">K2W22B-5</strain>
    </source>
</reference>
<dbReference type="PANTHER" id="PTHR38831">
    <property type="entry name" value="TYPE II SECRETION SYSTEM PROTEIN K"/>
    <property type="match status" value="1"/>
</dbReference>
<dbReference type="RefSeq" id="WP_147395252.1">
    <property type="nucleotide sequence ID" value="NZ_QYUL01000003.1"/>
</dbReference>
<sequence length="275" mass="28217">MTQPATTRAARQSGFALVLVLGVVAVAATLATGLATTARYEVRRIANVGAAAEARAMLDAGVALGVLGATDPERSRRVPTDGTPRVIPFAAGRVEIRVFEEAGRVDLNRAPAALLAALFGVAGVANPMELAQAVVQWRGDDDGGASSPDGLPRRSFLSVDELSSVPGAPPDLARRLGEALTVDGSILGLVPSAAGPLVGAALPERRPAQNNVLEMPEPTIPSVGRVVSVRTRATGPSGGVATAEATVLLLDPPDPVPYRVLEWREPVPFAVGTAP</sequence>
<evidence type="ECO:0000313" key="2">
    <source>
        <dbReference type="Proteomes" id="UP000283458"/>
    </source>
</evidence>
<dbReference type="GO" id="GO:0009306">
    <property type="term" value="P:protein secretion"/>
    <property type="evidence" value="ECO:0007669"/>
    <property type="project" value="InterPro"/>
</dbReference>
<dbReference type="PANTHER" id="PTHR38831:SF2">
    <property type="entry name" value="TYPE II SECRETION SYSTEM PROTEIN K"/>
    <property type="match status" value="1"/>
</dbReference>
<dbReference type="OrthoDB" id="8216477at2"/>
<dbReference type="InterPro" id="IPR038072">
    <property type="entry name" value="GspK_central_sf"/>
</dbReference>
<comment type="caution">
    <text evidence="1">The sequence shown here is derived from an EMBL/GenBank/DDBJ whole genome shotgun (WGS) entry which is preliminary data.</text>
</comment>
<dbReference type="AlphaFoldDB" id="A0A418VSE4"/>
<dbReference type="GO" id="GO:0016020">
    <property type="term" value="C:membrane"/>
    <property type="evidence" value="ECO:0007669"/>
    <property type="project" value="InterPro"/>
</dbReference>
<keyword evidence="2" id="KW-1185">Reference proteome</keyword>
<name>A0A418VSE4_9PROT</name>
<dbReference type="SUPFAM" id="SSF158544">
    <property type="entry name" value="GspK insert domain-like"/>
    <property type="match status" value="1"/>
</dbReference>
<dbReference type="Proteomes" id="UP000283458">
    <property type="component" value="Unassembled WGS sequence"/>
</dbReference>
<evidence type="ECO:0000313" key="1">
    <source>
        <dbReference type="EMBL" id="RJF79405.1"/>
    </source>
</evidence>
<dbReference type="InterPro" id="IPR005628">
    <property type="entry name" value="GspK"/>
</dbReference>
<accession>A0A418VSE4</accession>
<protein>
    <recommendedName>
        <fullName evidence="3">General secretion pathway protein GspK</fullName>
    </recommendedName>
</protein>